<reference evidence="1 2" key="1">
    <citation type="submission" date="2014-04" db="EMBL/GenBank/DDBJ databases">
        <title>A comprehensive comparison of genomes of Erythrobacter spp. strains.</title>
        <authorList>
            <person name="Zheng Q."/>
        </authorList>
    </citation>
    <scope>NUCLEOTIDE SEQUENCE [LARGE SCALE GENOMIC DNA]</scope>
    <source>
        <strain evidence="1 2">DSM 6997</strain>
    </source>
</reference>
<accession>A0A074MW07</accession>
<gene>
    <name evidence="1" type="ORF">EH31_11610</name>
</gene>
<dbReference type="AlphaFoldDB" id="A0A074MW07"/>
<name>A0A074MW07_ERYLO</name>
<sequence length="59" mass="6649">MLDGRFQWRALWTENSHAVAAAMLLFDDQVLPYSAPFFVIHKVTLARNLASRKTDIGAS</sequence>
<dbReference type="EMBL" id="JMIW01000004">
    <property type="protein sequence ID" value="KEO89792.1"/>
    <property type="molecule type" value="Genomic_DNA"/>
</dbReference>
<protein>
    <submittedName>
        <fullName evidence="1">Uncharacterized protein</fullName>
    </submittedName>
</protein>
<evidence type="ECO:0000313" key="2">
    <source>
        <dbReference type="Proteomes" id="UP000027647"/>
    </source>
</evidence>
<proteinExistence type="predicted"/>
<dbReference type="Proteomes" id="UP000027647">
    <property type="component" value="Unassembled WGS sequence"/>
</dbReference>
<keyword evidence="2" id="KW-1185">Reference proteome</keyword>
<comment type="caution">
    <text evidence="1">The sequence shown here is derived from an EMBL/GenBank/DDBJ whole genome shotgun (WGS) entry which is preliminary data.</text>
</comment>
<organism evidence="1 2">
    <name type="scientific">Erythrobacter longus</name>
    <dbReference type="NCBI Taxonomy" id="1044"/>
    <lineage>
        <taxon>Bacteria</taxon>
        <taxon>Pseudomonadati</taxon>
        <taxon>Pseudomonadota</taxon>
        <taxon>Alphaproteobacteria</taxon>
        <taxon>Sphingomonadales</taxon>
        <taxon>Erythrobacteraceae</taxon>
        <taxon>Erythrobacter/Porphyrobacter group</taxon>
        <taxon>Erythrobacter</taxon>
    </lineage>
</organism>
<evidence type="ECO:0000313" key="1">
    <source>
        <dbReference type="EMBL" id="KEO89792.1"/>
    </source>
</evidence>